<dbReference type="EMBL" id="QXFM01000031">
    <property type="protein sequence ID" value="RIV90861.1"/>
    <property type="molecule type" value="Genomic_DNA"/>
</dbReference>
<accession>A0A3A1PAR1</accession>
<dbReference type="InterPro" id="IPR036412">
    <property type="entry name" value="HAD-like_sf"/>
</dbReference>
<dbReference type="Proteomes" id="UP000265366">
    <property type="component" value="Unassembled WGS sequence"/>
</dbReference>
<proteinExistence type="predicted"/>
<dbReference type="RefSeq" id="WP_119591829.1">
    <property type="nucleotide sequence ID" value="NZ_QXFM01000031.1"/>
</dbReference>
<dbReference type="Gene3D" id="3.40.50.1000">
    <property type="entry name" value="HAD superfamily/HAD-like"/>
    <property type="match status" value="1"/>
</dbReference>
<dbReference type="AlphaFoldDB" id="A0A3A1PAR1"/>
<evidence type="ECO:0000313" key="2">
    <source>
        <dbReference type="Proteomes" id="UP000265366"/>
    </source>
</evidence>
<sequence length="209" mass="23328">MTRPLIVTDCDEVLLHMVRHFRDWLDVEHQVALELETHAFAKAMRRHGETEPLGEKEMWRLLGLFFDTQMDSQQPIAGAVEAINSLQERADVVVLTNLTDSRNEARVRQLQRLGIEARVFTNQGPKGGALSAIVGEYSPSVAVFIDDIASHHQSAAEHVPTVRRLHFCGEPAIAPHVPCAHRAGAAHARIDTWAEALPWINGQLEELKS</sequence>
<dbReference type="OrthoDB" id="7192139at2"/>
<gene>
    <name evidence="1" type="ORF">D2V17_03945</name>
</gene>
<evidence type="ECO:0000313" key="1">
    <source>
        <dbReference type="EMBL" id="RIV90861.1"/>
    </source>
</evidence>
<keyword evidence="1" id="KW-0378">Hydrolase</keyword>
<keyword evidence="2" id="KW-1185">Reference proteome</keyword>
<name>A0A3A1PAR1_9SPHN</name>
<dbReference type="InterPro" id="IPR023214">
    <property type="entry name" value="HAD_sf"/>
</dbReference>
<dbReference type="GO" id="GO:0016787">
    <property type="term" value="F:hydrolase activity"/>
    <property type="evidence" value="ECO:0007669"/>
    <property type="project" value="UniProtKB-KW"/>
</dbReference>
<comment type="caution">
    <text evidence="1">The sequence shown here is derived from an EMBL/GenBank/DDBJ whole genome shotgun (WGS) entry which is preliminary data.</text>
</comment>
<reference evidence="1 2" key="1">
    <citation type="submission" date="2018-08" db="EMBL/GenBank/DDBJ databases">
        <title>Erythrobacter zhengii sp.nov., a bacterium isolated from deep-sea sediment.</title>
        <authorList>
            <person name="Fang C."/>
            <person name="Wu Y.-H."/>
            <person name="Sun C."/>
            <person name="Wang H."/>
            <person name="Cheng H."/>
            <person name="Meng F.-X."/>
            <person name="Wang C.-S."/>
            <person name="Xu X.-W."/>
        </authorList>
    </citation>
    <scope>NUCLEOTIDE SEQUENCE [LARGE SCALE GENOMIC DNA]</scope>
    <source>
        <strain evidence="1 2">CCTCC AB 2015396</strain>
    </source>
</reference>
<organism evidence="1 2">
    <name type="scientific">Aurantiacibacter xanthus</name>
    <dbReference type="NCBI Taxonomy" id="1784712"/>
    <lineage>
        <taxon>Bacteria</taxon>
        <taxon>Pseudomonadati</taxon>
        <taxon>Pseudomonadota</taxon>
        <taxon>Alphaproteobacteria</taxon>
        <taxon>Sphingomonadales</taxon>
        <taxon>Erythrobacteraceae</taxon>
        <taxon>Aurantiacibacter</taxon>
    </lineage>
</organism>
<dbReference type="SUPFAM" id="SSF56784">
    <property type="entry name" value="HAD-like"/>
    <property type="match status" value="1"/>
</dbReference>
<protein>
    <submittedName>
        <fullName evidence="1">HAD family hydrolase</fullName>
    </submittedName>
</protein>